<evidence type="ECO:0000256" key="3">
    <source>
        <dbReference type="ARBA" id="ARBA00022692"/>
    </source>
</evidence>
<evidence type="ECO:0000256" key="1">
    <source>
        <dbReference type="ARBA" id="ARBA00004167"/>
    </source>
</evidence>
<organism evidence="7">
    <name type="scientific">Oscillatoriales cyanobacterium SpSt-418</name>
    <dbReference type="NCBI Taxonomy" id="2282169"/>
    <lineage>
        <taxon>Bacteria</taxon>
        <taxon>Bacillati</taxon>
        <taxon>Cyanobacteriota</taxon>
        <taxon>Cyanophyceae</taxon>
        <taxon>Oscillatoriophycideae</taxon>
        <taxon>Oscillatoriales</taxon>
    </lineage>
</organism>
<dbReference type="EMBL" id="DSRU01000001">
    <property type="protein sequence ID" value="HFM96167.1"/>
    <property type="molecule type" value="Genomic_DNA"/>
</dbReference>
<keyword evidence="5 6" id="KW-0472">Membrane</keyword>
<name>A0A7C3KBX9_9CYAN</name>
<keyword evidence="4 6" id="KW-1133">Transmembrane helix</keyword>
<evidence type="ECO:0000313" key="7">
    <source>
        <dbReference type="EMBL" id="HFM96167.1"/>
    </source>
</evidence>
<comment type="similarity">
    <text evidence="2">Belongs to the LemA family.</text>
</comment>
<gene>
    <name evidence="7" type="ORF">ENR64_00060</name>
</gene>
<dbReference type="AlphaFoldDB" id="A0A7C3KBX9"/>
<comment type="caution">
    <text evidence="7">The sequence shown here is derived from an EMBL/GenBank/DDBJ whole genome shotgun (WGS) entry which is preliminary data.</text>
</comment>
<sequence>MDTMASLIGLLIFIIMLALIVGVIVMNAYNGLVTLRNRYKNAYSQIDVQLQRRYDLIPNLVETAKGYMKHERETLEAVIAARNAAMTANSRASRNPGDPQAMQQLEAAEATLTGALGRLMVVSEAYPDLKADQTMTRLMEELTSTENKVAFARQAFNDSVTLYNTKREVFPSNLIATSFNFTAADLLEEAAPEVKVAPRISF</sequence>
<proteinExistence type="inferred from homology"/>
<evidence type="ECO:0000256" key="4">
    <source>
        <dbReference type="ARBA" id="ARBA00022989"/>
    </source>
</evidence>
<dbReference type="Gene3D" id="1.20.1440.20">
    <property type="entry name" value="LemA-like domain"/>
    <property type="match status" value="1"/>
</dbReference>
<feature type="transmembrane region" description="Helical" evidence="6">
    <location>
        <begin position="6"/>
        <end position="29"/>
    </location>
</feature>
<comment type="subcellular location">
    <subcellularLocation>
        <location evidence="1">Membrane</location>
        <topology evidence="1">Single-pass membrane protein</topology>
    </subcellularLocation>
</comment>
<dbReference type="InterPro" id="IPR007156">
    <property type="entry name" value="MamQ_LemA"/>
</dbReference>
<dbReference type="InterPro" id="IPR023353">
    <property type="entry name" value="LemA-like_dom_sf"/>
</dbReference>
<dbReference type="Pfam" id="PF04011">
    <property type="entry name" value="LemA"/>
    <property type="match status" value="1"/>
</dbReference>
<keyword evidence="3 6" id="KW-0812">Transmembrane</keyword>
<dbReference type="GO" id="GO:0016020">
    <property type="term" value="C:membrane"/>
    <property type="evidence" value="ECO:0007669"/>
    <property type="project" value="UniProtKB-SubCell"/>
</dbReference>
<protein>
    <submittedName>
        <fullName evidence="7">LemA family protein</fullName>
    </submittedName>
</protein>
<dbReference type="SUPFAM" id="SSF140478">
    <property type="entry name" value="LemA-like"/>
    <property type="match status" value="1"/>
</dbReference>
<dbReference type="PANTHER" id="PTHR34478">
    <property type="entry name" value="PROTEIN LEMA"/>
    <property type="match status" value="1"/>
</dbReference>
<evidence type="ECO:0000256" key="2">
    <source>
        <dbReference type="ARBA" id="ARBA00008854"/>
    </source>
</evidence>
<dbReference type="PANTHER" id="PTHR34478:SF2">
    <property type="entry name" value="MEMBRANE PROTEIN"/>
    <property type="match status" value="1"/>
</dbReference>
<evidence type="ECO:0000256" key="6">
    <source>
        <dbReference type="SAM" id="Phobius"/>
    </source>
</evidence>
<reference evidence="7" key="1">
    <citation type="journal article" date="2020" name="mSystems">
        <title>Genome- and Community-Level Interaction Insights into Carbon Utilization and Element Cycling Functions of Hydrothermarchaeota in Hydrothermal Sediment.</title>
        <authorList>
            <person name="Zhou Z."/>
            <person name="Liu Y."/>
            <person name="Xu W."/>
            <person name="Pan J."/>
            <person name="Luo Z.H."/>
            <person name="Li M."/>
        </authorList>
    </citation>
    <scope>NUCLEOTIDE SEQUENCE [LARGE SCALE GENOMIC DNA]</scope>
    <source>
        <strain evidence="7">SpSt-418</strain>
    </source>
</reference>
<accession>A0A7C3KBX9</accession>
<evidence type="ECO:0000256" key="5">
    <source>
        <dbReference type="ARBA" id="ARBA00023136"/>
    </source>
</evidence>